<comment type="caution">
    <text evidence="2">The sequence shown here is derived from an EMBL/GenBank/DDBJ whole genome shotgun (WGS) entry which is preliminary data.</text>
</comment>
<accession>A0A9W7VZH9</accession>
<dbReference type="AlphaFoldDB" id="A0A9W7VZH9"/>
<feature type="region of interest" description="Disordered" evidence="1">
    <location>
        <begin position="133"/>
        <end position="155"/>
    </location>
</feature>
<reference evidence="2 3" key="2">
    <citation type="journal article" date="2021" name="Curr. Genet.">
        <title>Genetic response to nitrogen starvation in the aggressive Eucalyptus foliar pathogen Teratosphaeria destructans.</title>
        <authorList>
            <person name="Havenga M."/>
            <person name="Wingfield B.D."/>
            <person name="Wingfield M.J."/>
            <person name="Dreyer L.L."/>
            <person name="Roets F."/>
            <person name="Aylward J."/>
        </authorList>
    </citation>
    <scope>NUCLEOTIDE SEQUENCE [LARGE SCALE GENOMIC DNA]</scope>
    <source>
        <strain evidence="2">CMW44962</strain>
    </source>
</reference>
<evidence type="ECO:0000313" key="3">
    <source>
        <dbReference type="Proteomes" id="UP001138500"/>
    </source>
</evidence>
<sequence>MAPIDPMIQIRKTSIVDANVLSREYLGAVSHVLAIQKLELRMSTHRNIGASSNAIWPAKAGLAGIDFYRVLRRNAVTSNVRVQRTWTAAQALTSPSTSVLEVGACVVMGGLMAGIAQLPEANAFPPMVSNTDQFGTMPTSSDLEPSDPTPETSQGKIKAVDCLLDAVKMIYNNAEDVDDDEDPIKVPRPLAQPASALFDLTPATSATGQKVVRKVIAVQIPVHKYSKVVKDHTCNDAQPEAERPTSQQSVPRIGFLAFADQNGLQRSPGAVKKGKDEDEWTQFVPQ</sequence>
<dbReference type="EMBL" id="RIBY02002212">
    <property type="protein sequence ID" value="KAH9822758.1"/>
    <property type="molecule type" value="Genomic_DNA"/>
</dbReference>
<evidence type="ECO:0000313" key="2">
    <source>
        <dbReference type="EMBL" id="KAH9822758.1"/>
    </source>
</evidence>
<gene>
    <name evidence="2" type="ORF">Tdes44962_MAKER04727</name>
</gene>
<organism evidence="2 3">
    <name type="scientific">Teratosphaeria destructans</name>
    <dbReference type="NCBI Taxonomy" id="418781"/>
    <lineage>
        <taxon>Eukaryota</taxon>
        <taxon>Fungi</taxon>
        <taxon>Dikarya</taxon>
        <taxon>Ascomycota</taxon>
        <taxon>Pezizomycotina</taxon>
        <taxon>Dothideomycetes</taxon>
        <taxon>Dothideomycetidae</taxon>
        <taxon>Mycosphaerellales</taxon>
        <taxon>Teratosphaeriaceae</taxon>
        <taxon>Teratosphaeria</taxon>
    </lineage>
</organism>
<feature type="region of interest" description="Disordered" evidence="1">
    <location>
        <begin position="264"/>
        <end position="286"/>
    </location>
</feature>
<reference evidence="2 3" key="1">
    <citation type="journal article" date="2018" name="IMA Fungus">
        <title>IMA Genome-F 10: Nine draft genome sequences of Claviceps purpurea s.lat., including C. arundinis, C. humidiphila, and C. cf. spartinae, pseudomolecules for the pitch canker pathogen Fusarium circinatum, draft genome of Davidsoniella eucalypti, Grosmannia galeiformis, Quambalaria eucalypti, and Teratosphaeria destructans.</title>
        <authorList>
            <person name="Wingfield B.D."/>
            <person name="Liu M."/>
            <person name="Nguyen H.D."/>
            <person name="Lane F.A."/>
            <person name="Morgan S.W."/>
            <person name="De Vos L."/>
            <person name="Wilken P.M."/>
            <person name="Duong T.A."/>
            <person name="Aylward J."/>
            <person name="Coetzee M.P."/>
            <person name="Dadej K."/>
            <person name="De Beer Z.W."/>
            <person name="Findlay W."/>
            <person name="Havenga M."/>
            <person name="Kolarik M."/>
            <person name="Menzies J.G."/>
            <person name="Naidoo K."/>
            <person name="Pochopski O."/>
            <person name="Shoukouhi P."/>
            <person name="Santana Q.C."/>
            <person name="Seifert K.A."/>
            <person name="Soal N."/>
            <person name="Steenkamp E.T."/>
            <person name="Tatham C.T."/>
            <person name="van der Nest M.A."/>
            <person name="Wingfield M.J."/>
        </authorList>
    </citation>
    <scope>NUCLEOTIDE SEQUENCE [LARGE SCALE GENOMIC DNA]</scope>
    <source>
        <strain evidence="2">CMW44962</strain>
    </source>
</reference>
<name>A0A9W7VZH9_9PEZI</name>
<dbReference type="Proteomes" id="UP001138500">
    <property type="component" value="Unassembled WGS sequence"/>
</dbReference>
<keyword evidence="3" id="KW-1185">Reference proteome</keyword>
<proteinExistence type="predicted"/>
<evidence type="ECO:0000256" key="1">
    <source>
        <dbReference type="SAM" id="MobiDB-lite"/>
    </source>
</evidence>
<protein>
    <submittedName>
        <fullName evidence="2">Uncharacterized protein</fullName>
    </submittedName>
</protein>